<dbReference type="SUPFAM" id="SSF51905">
    <property type="entry name" value="FAD/NAD(P)-binding domain"/>
    <property type="match status" value="1"/>
</dbReference>
<dbReference type="Proteomes" id="UP000001868">
    <property type="component" value="Chromosome"/>
</dbReference>
<protein>
    <submittedName>
        <fullName evidence="4">FAD dependent oxidoreductase</fullName>
    </submittedName>
</protein>
<dbReference type="GO" id="GO:0016491">
    <property type="term" value="F:oxidoreductase activity"/>
    <property type="evidence" value="ECO:0007669"/>
    <property type="project" value="UniProtKB-KW"/>
</dbReference>
<dbReference type="PANTHER" id="PTHR13847">
    <property type="entry name" value="SARCOSINE DEHYDROGENASE-RELATED"/>
    <property type="match status" value="1"/>
</dbReference>
<keyword evidence="5" id="KW-1185">Reference proteome</keyword>
<dbReference type="STRING" id="450851.PHZ_c1993"/>
<reference evidence="4 5" key="1">
    <citation type="journal article" date="2008" name="BMC Genomics">
        <title>Complete genome of Phenylobacterium zucineum - a novel facultative intracellular bacterium isolated from human erythroleukemia cell line K562.</title>
        <authorList>
            <person name="Luo Y."/>
            <person name="Xu X."/>
            <person name="Ding Z."/>
            <person name="Liu Z."/>
            <person name="Zhang B."/>
            <person name="Yan Z."/>
            <person name="Sun J."/>
            <person name="Hu S."/>
            <person name="Hu X."/>
        </authorList>
    </citation>
    <scope>NUCLEOTIDE SEQUENCE [LARGE SCALE GENOMIC DNA]</scope>
    <source>
        <strain evidence="4 5">HLK1</strain>
    </source>
</reference>
<proteinExistence type="predicted"/>
<gene>
    <name evidence="4" type="ordered locus">PHZ_c1993</name>
</gene>
<dbReference type="RefSeq" id="WP_012522546.1">
    <property type="nucleotide sequence ID" value="NC_011144.1"/>
</dbReference>
<dbReference type="EMBL" id="CP000747">
    <property type="protein sequence ID" value="ACG78404.1"/>
    <property type="molecule type" value="Genomic_DNA"/>
</dbReference>
<dbReference type="PANTHER" id="PTHR13847:SF285">
    <property type="entry name" value="FAD DEPENDENT OXIDOREDUCTASE DOMAIN-CONTAINING PROTEIN"/>
    <property type="match status" value="1"/>
</dbReference>
<dbReference type="Gene3D" id="3.50.50.60">
    <property type="entry name" value="FAD/NAD(P)-binding domain"/>
    <property type="match status" value="1"/>
</dbReference>
<dbReference type="Pfam" id="PF01266">
    <property type="entry name" value="DAO"/>
    <property type="match status" value="1"/>
</dbReference>
<name>B4RDL4_PHEZH</name>
<evidence type="ECO:0000259" key="3">
    <source>
        <dbReference type="Pfam" id="PF01266"/>
    </source>
</evidence>
<dbReference type="AlphaFoldDB" id="B4RDL4"/>
<evidence type="ECO:0000256" key="2">
    <source>
        <dbReference type="SAM" id="MobiDB-lite"/>
    </source>
</evidence>
<sequence length="460" mass="50010">MTYEGLSYWLETVGEPLTPRPALTEDLTVDVAIVGAGYSGLWTAYYLLSKEPGLSVAVLEAEIAGYGASGRNGGWCSSRFPVDPGVLERRYGAEVARATIEASVGAVAEVGRVCEAEGIDADFRINGILSFAQGEAQMASVRATHAAYERLGLGEKHRLLDGQAARARVSVPGMAGGLFTPFSGAVHPAKLARGLARAVERRGGVIFERTRVRRVEPGQTPRAVTEGGVVTARRAVVLAAEAYLPKLPGWERAVLPMSSTIVMTKPLSAAQWDAIGWQGGEGIGSQAFTVNYFTKTPDGRILYGSRGAPYVYGSATEGGEAQLRRTEEKMRHELRGFFPVLDEDSFSHAWGGHLGVTRDWTPSVDFDPEQRIACLYGYTGRGVSTTNLSARLLSDILLGRDSDLRTLPIASRRSRRWEPEPFRWMGVRYVQDAFRRMDEARDGGRPMPLDASLARRLGSQ</sequence>
<evidence type="ECO:0000256" key="1">
    <source>
        <dbReference type="ARBA" id="ARBA00023002"/>
    </source>
</evidence>
<dbReference type="OrthoDB" id="9806601at2"/>
<dbReference type="KEGG" id="pzu:PHZ_c1993"/>
<evidence type="ECO:0000313" key="4">
    <source>
        <dbReference type="EMBL" id="ACG78404.1"/>
    </source>
</evidence>
<dbReference type="GO" id="GO:0005737">
    <property type="term" value="C:cytoplasm"/>
    <property type="evidence" value="ECO:0007669"/>
    <property type="project" value="TreeGrafter"/>
</dbReference>
<organism evidence="4 5">
    <name type="scientific">Phenylobacterium zucineum (strain HLK1)</name>
    <dbReference type="NCBI Taxonomy" id="450851"/>
    <lineage>
        <taxon>Bacteria</taxon>
        <taxon>Pseudomonadati</taxon>
        <taxon>Pseudomonadota</taxon>
        <taxon>Alphaproteobacteria</taxon>
        <taxon>Caulobacterales</taxon>
        <taxon>Caulobacteraceae</taxon>
        <taxon>Phenylobacterium</taxon>
    </lineage>
</organism>
<dbReference type="InterPro" id="IPR006076">
    <property type="entry name" value="FAD-dep_OxRdtase"/>
</dbReference>
<feature type="domain" description="FAD dependent oxidoreductase" evidence="3">
    <location>
        <begin position="30"/>
        <end position="395"/>
    </location>
</feature>
<dbReference type="InterPro" id="IPR036188">
    <property type="entry name" value="FAD/NAD-bd_sf"/>
</dbReference>
<accession>B4RDL4</accession>
<feature type="region of interest" description="Disordered" evidence="2">
    <location>
        <begin position="440"/>
        <end position="460"/>
    </location>
</feature>
<keyword evidence="1" id="KW-0560">Oxidoreductase</keyword>
<evidence type="ECO:0000313" key="5">
    <source>
        <dbReference type="Proteomes" id="UP000001868"/>
    </source>
</evidence>
<dbReference type="eggNOG" id="COG0665">
    <property type="taxonomic scope" value="Bacteria"/>
</dbReference>
<dbReference type="HOGENOM" id="CLU_007884_3_2_5"/>
<dbReference type="Gene3D" id="3.30.9.10">
    <property type="entry name" value="D-Amino Acid Oxidase, subunit A, domain 2"/>
    <property type="match status" value="1"/>
</dbReference>